<dbReference type="NCBIfam" id="TIGR02215">
    <property type="entry name" value="phage_chp_gp8"/>
    <property type="match status" value="1"/>
</dbReference>
<dbReference type="CDD" id="cd08054">
    <property type="entry name" value="gp6"/>
    <property type="match status" value="1"/>
</dbReference>
<name>A0ABW1YXX6_9RHOB</name>
<sequence length="221" mass="23583">MLRRLTPRQPIPSRPILRRPLLTRRAPNDLGRRFCSEQASGAALAVADLKARLRVDHADEDLEIEGFLRAAVAMIDGPEGIGVAILRQTWRLTLDILPAQVILPGAPIAGLVALRVLGAGGTWQEVPPEDCRLVAGIDPVRLVPAPGVSWPRPAAQPGAVQIDYTLGAATPAEADPALVTAVALIAGQYYNHRAAIMEGQAVELPLGARHIMEGRRRGLVG</sequence>
<protein>
    <recommendedName>
        <fullName evidence="3">PhiE125 gp8 family phage protein</fullName>
    </recommendedName>
</protein>
<dbReference type="InterPro" id="IPR011738">
    <property type="entry name" value="Phage_CHP"/>
</dbReference>
<dbReference type="Proteomes" id="UP001596403">
    <property type="component" value="Unassembled WGS sequence"/>
</dbReference>
<evidence type="ECO:0000313" key="2">
    <source>
        <dbReference type="Proteomes" id="UP001596403"/>
    </source>
</evidence>
<organism evidence="1 2">
    <name type="scientific">Sulfitobacter profundi</name>
    <dbReference type="NCBI Taxonomy" id="2679961"/>
    <lineage>
        <taxon>Bacteria</taxon>
        <taxon>Pseudomonadati</taxon>
        <taxon>Pseudomonadota</taxon>
        <taxon>Alphaproteobacteria</taxon>
        <taxon>Rhodobacterales</taxon>
        <taxon>Roseobacteraceae</taxon>
        <taxon>Sulfitobacter</taxon>
    </lineage>
</organism>
<accession>A0ABW1YXX6</accession>
<comment type="caution">
    <text evidence="1">The sequence shown here is derived from an EMBL/GenBank/DDBJ whole genome shotgun (WGS) entry which is preliminary data.</text>
</comment>
<dbReference type="EMBL" id="JBHSWA010000001">
    <property type="protein sequence ID" value="MFC6640822.1"/>
    <property type="molecule type" value="Genomic_DNA"/>
</dbReference>
<evidence type="ECO:0000313" key="1">
    <source>
        <dbReference type="EMBL" id="MFC6640822.1"/>
    </source>
</evidence>
<keyword evidence="2" id="KW-1185">Reference proteome</keyword>
<reference evidence="2" key="1">
    <citation type="journal article" date="2019" name="Int. J. Syst. Evol. Microbiol.">
        <title>The Global Catalogue of Microorganisms (GCM) 10K type strain sequencing project: providing services to taxonomists for standard genome sequencing and annotation.</title>
        <authorList>
            <consortium name="The Broad Institute Genomics Platform"/>
            <consortium name="The Broad Institute Genome Sequencing Center for Infectious Disease"/>
            <person name="Wu L."/>
            <person name="Ma J."/>
        </authorList>
    </citation>
    <scope>NUCLEOTIDE SEQUENCE [LARGE SCALE GENOMIC DNA]</scope>
    <source>
        <strain evidence="2">NBRC 111368</strain>
    </source>
</reference>
<dbReference type="RefSeq" id="WP_386283779.1">
    <property type="nucleotide sequence ID" value="NZ_JBHSWA010000001.1"/>
</dbReference>
<evidence type="ECO:0008006" key="3">
    <source>
        <dbReference type="Google" id="ProtNLM"/>
    </source>
</evidence>
<proteinExistence type="predicted"/>
<gene>
    <name evidence="1" type="ORF">ACFQAU_02840</name>
</gene>